<comment type="caution">
    <text evidence="2">The sequence shown here is derived from an EMBL/GenBank/DDBJ whole genome shotgun (WGS) entry which is preliminary data.</text>
</comment>
<proteinExistence type="predicted"/>
<dbReference type="STRING" id="158787.BSCA_1320"/>
<evidence type="ECO:0000313" key="2">
    <source>
        <dbReference type="EMBL" id="KFI95357.1"/>
    </source>
</evidence>
<evidence type="ECO:0008006" key="4">
    <source>
        <dbReference type="Google" id="ProtNLM"/>
    </source>
</evidence>
<dbReference type="eggNOG" id="COG4245">
    <property type="taxonomic scope" value="Bacteria"/>
</dbReference>
<dbReference type="Gene3D" id="3.40.50.410">
    <property type="entry name" value="von Willebrand factor, type A domain"/>
    <property type="match status" value="1"/>
</dbReference>
<gene>
    <name evidence="2" type="ORF">BSCA_1320</name>
</gene>
<dbReference type="InterPro" id="IPR036465">
    <property type="entry name" value="vWFA_dom_sf"/>
</dbReference>
<accession>A0A087DIK7</accession>
<name>A0A087DIK7_9BIFI</name>
<protein>
    <recommendedName>
        <fullName evidence="4">von Willebrand factor type A</fullName>
    </recommendedName>
</protein>
<evidence type="ECO:0000256" key="1">
    <source>
        <dbReference type="SAM" id="Coils"/>
    </source>
</evidence>
<feature type="coiled-coil region" evidence="1">
    <location>
        <begin position="39"/>
        <end position="66"/>
    </location>
</feature>
<dbReference type="AlphaFoldDB" id="A0A087DIK7"/>
<dbReference type="EMBL" id="JGZO01000003">
    <property type="protein sequence ID" value="KFI95357.1"/>
    <property type="molecule type" value="Genomic_DNA"/>
</dbReference>
<evidence type="ECO:0000313" key="3">
    <source>
        <dbReference type="Proteomes" id="UP000029033"/>
    </source>
</evidence>
<dbReference type="SUPFAM" id="SSF53300">
    <property type="entry name" value="vWA-like"/>
    <property type="match status" value="1"/>
</dbReference>
<reference evidence="2 3" key="1">
    <citation type="submission" date="2014-03" db="EMBL/GenBank/DDBJ databases">
        <title>Genomics of Bifidobacteria.</title>
        <authorList>
            <person name="Ventura M."/>
            <person name="Milani C."/>
            <person name="Lugli G.A."/>
        </authorList>
    </citation>
    <scope>NUCLEOTIDE SEQUENCE [LARGE SCALE GENOMIC DNA]</scope>
    <source>
        <strain evidence="2 3">LMG 21589</strain>
    </source>
</reference>
<dbReference type="Proteomes" id="UP000029033">
    <property type="component" value="Unassembled WGS sequence"/>
</dbReference>
<sequence>MELIPFNETAEVAIPLCKYQEFTRYKNYRFDTNWQTRYSEAFHLLYDELKHRMDNLQREASLAEIQVNTPVVFFLTDGKPEGDDDERINEWWSKISADDFEHRPNFISIGVCQEAEGKLSKYQCGNHGNYYIDSDPSRSIAMIEKFIDAVQYSISSIKSGAGTLDDAFFRDFDERMRRTGDPDDLLADL</sequence>
<organism evidence="2 3">
    <name type="scientific">Bifidobacterium scardovii</name>
    <dbReference type="NCBI Taxonomy" id="158787"/>
    <lineage>
        <taxon>Bacteria</taxon>
        <taxon>Bacillati</taxon>
        <taxon>Actinomycetota</taxon>
        <taxon>Actinomycetes</taxon>
        <taxon>Bifidobacteriales</taxon>
        <taxon>Bifidobacteriaceae</taxon>
        <taxon>Bifidobacterium</taxon>
    </lineage>
</organism>
<keyword evidence="3" id="KW-1185">Reference proteome</keyword>
<keyword evidence="1" id="KW-0175">Coiled coil</keyword>